<dbReference type="EMBL" id="CADEHS020000010">
    <property type="protein sequence ID" value="CAG9946948.1"/>
    <property type="molecule type" value="Genomic_DNA"/>
</dbReference>
<reference evidence="1" key="1">
    <citation type="submission" date="2020-04" db="EMBL/GenBank/DDBJ databases">
        <authorList>
            <person name="Broberg M."/>
        </authorList>
    </citation>
    <scope>NUCLEOTIDE SEQUENCE</scope>
</reference>
<organism evidence="1 2">
    <name type="scientific">Clonostachys rosea f. rosea IK726</name>
    <dbReference type="NCBI Taxonomy" id="1349383"/>
    <lineage>
        <taxon>Eukaryota</taxon>
        <taxon>Fungi</taxon>
        <taxon>Dikarya</taxon>
        <taxon>Ascomycota</taxon>
        <taxon>Pezizomycotina</taxon>
        <taxon>Sordariomycetes</taxon>
        <taxon>Hypocreomycetidae</taxon>
        <taxon>Hypocreales</taxon>
        <taxon>Bionectriaceae</taxon>
        <taxon>Clonostachys</taxon>
    </lineage>
</organism>
<reference evidence="1" key="2">
    <citation type="submission" date="2021-10" db="EMBL/GenBank/DDBJ databases">
        <authorList>
            <person name="Piombo E."/>
        </authorList>
    </citation>
    <scope>NUCLEOTIDE SEQUENCE</scope>
</reference>
<evidence type="ECO:0000313" key="2">
    <source>
        <dbReference type="Proteomes" id="UP000836387"/>
    </source>
</evidence>
<dbReference type="Proteomes" id="UP000836387">
    <property type="component" value="Unassembled WGS sequence"/>
</dbReference>
<evidence type="ECO:0000313" key="1">
    <source>
        <dbReference type="EMBL" id="CAG9946948.1"/>
    </source>
</evidence>
<proteinExistence type="predicted"/>
<sequence length="439" mass="48978">MSKLLIRKGFYVETLKSELPSITLLPNTADYEEARRGFWAAEQQRIKSGGHGRCEGESSISNGVLIDLKRLDNPRLSEDKSSCTVGPGNTWAKVYALLNPQGHTVIGGRASTVGVGGFCALDNVLSFEVALADGSIVQANINSHPDLYKALRGGGANFGVVTNLDLKVYLYEGMWGGGVSWAWEHGDALIDAFLEYGRDNLRNQVIFGVIAHEGQWVWYCDLEHLKPTPPEPDSVLKRFLDIPTLLNETGPTSQLQRTDGINDHYPPGSYNGYWTFCTQVDKRIIRFFMDTWRTKVTPLLDIEGLDRSALADINFVPRSVVDAMKRNGGNALGIASKEPFLLFLMELYWMKAEDGPRVWNAQRVTAEKTQGLARELGLHHEYIYLNYANLYQDVYSGYGDEAKRFLKAVSAKYDPSGMFQHQRGAGWYLKGPIKSLSPP</sequence>
<gene>
    <name evidence="1" type="ORF">CRV2_00005835</name>
</gene>
<name>A0ACA9U198_BIOOC</name>
<protein>
    <submittedName>
        <fullName evidence="1">Uncharacterized protein</fullName>
    </submittedName>
</protein>
<accession>A0ACA9U198</accession>
<comment type="caution">
    <text evidence="1">The sequence shown here is derived from an EMBL/GenBank/DDBJ whole genome shotgun (WGS) entry which is preliminary data.</text>
</comment>
<keyword evidence="2" id="KW-1185">Reference proteome</keyword>